<accession>A0A2T0W9E6</accession>
<sequence>MRFKTVPIKEILFSPPTNSGLKKIHVEQVRINSDYIPVYSATKDDKFVYGWVKKDSKWKKYKNLLTWVKDGSSSGYVFYRSEEFVPYEKLKILKLKEEYLDTIDYQYLKVVIQNKLLSMGFGFGFKCSMERVMETEIKIPTNENDEFDFKVQKKLSDSYNSISKLKSDIAVSFDEFKDIKIDIDFKNEFNKYTDVPLTTFFDLIKGKATYTQKYIRNNQGDFPVYSSQTSNNGEIGQINSFDHDLECLSWTTDGIYAGTVFYRNGKFSMTTHCGALVLNDKYKDLISLKYVYLFLFLNLKDYAIGEGNKRLTLEQMKSVSILIPFDDKDIPDLVQQERIVNKYYKFHKVIDELNDFFENINSTMIEL</sequence>
<evidence type="ECO:0000313" key="6">
    <source>
        <dbReference type="Proteomes" id="UP000238157"/>
    </source>
</evidence>
<keyword evidence="3" id="KW-0238">DNA-binding</keyword>
<dbReference type="SUPFAM" id="SSF116734">
    <property type="entry name" value="DNA methylase specificity domain"/>
    <property type="match status" value="2"/>
</dbReference>
<dbReference type="RefSeq" id="WP_106135686.1">
    <property type="nucleotide sequence ID" value="NZ_PVTR01000031.1"/>
</dbReference>
<dbReference type="AlphaFoldDB" id="A0A2T0W9E6"/>
<feature type="domain" description="Type I restriction modification DNA specificity" evidence="4">
    <location>
        <begin position="193"/>
        <end position="342"/>
    </location>
</feature>
<dbReference type="InterPro" id="IPR000055">
    <property type="entry name" value="Restrct_endonuc_typeI_TRD"/>
</dbReference>
<organism evidence="5 6">
    <name type="scientific">Mongoliibacter ruber</name>
    <dbReference type="NCBI Taxonomy" id="1750599"/>
    <lineage>
        <taxon>Bacteria</taxon>
        <taxon>Pseudomonadati</taxon>
        <taxon>Bacteroidota</taxon>
        <taxon>Cytophagia</taxon>
        <taxon>Cytophagales</taxon>
        <taxon>Cyclobacteriaceae</taxon>
        <taxon>Mongoliibacter</taxon>
    </lineage>
</organism>
<dbReference type="Proteomes" id="UP000238157">
    <property type="component" value="Unassembled WGS sequence"/>
</dbReference>
<dbReference type="Gene3D" id="3.90.220.20">
    <property type="entry name" value="DNA methylase specificity domains"/>
    <property type="match status" value="2"/>
</dbReference>
<dbReference type="EMBL" id="PVTR01000031">
    <property type="protein sequence ID" value="PRY83338.1"/>
    <property type="molecule type" value="Genomic_DNA"/>
</dbReference>
<comment type="caution">
    <text evidence="5">The sequence shown here is derived from an EMBL/GenBank/DDBJ whole genome shotgun (WGS) entry which is preliminary data.</text>
</comment>
<name>A0A2T0W9E6_9BACT</name>
<gene>
    <name evidence="5" type="ORF">CLW00_1313</name>
</gene>
<dbReference type="CDD" id="cd17255">
    <property type="entry name" value="RMtype1_S_Fco49512ORF2615P-TRD2-CR2_like"/>
    <property type="match status" value="1"/>
</dbReference>
<keyword evidence="6" id="KW-1185">Reference proteome</keyword>
<dbReference type="InterPro" id="IPR044946">
    <property type="entry name" value="Restrct_endonuc_typeI_TRD_sf"/>
</dbReference>
<proteinExistence type="inferred from homology"/>
<keyword evidence="2" id="KW-0680">Restriction system</keyword>
<evidence type="ECO:0000256" key="1">
    <source>
        <dbReference type="ARBA" id="ARBA00010923"/>
    </source>
</evidence>
<protein>
    <submittedName>
        <fullName evidence="5">Type I restriction modification DNA specificity protein</fullName>
    </submittedName>
</protein>
<feature type="domain" description="Type I restriction modification DNA specificity" evidence="4">
    <location>
        <begin position="30"/>
        <end position="164"/>
    </location>
</feature>
<evidence type="ECO:0000313" key="5">
    <source>
        <dbReference type="EMBL" id="PRY83338.1"/>
    </source>
</evidence>
<evidence type="ECO:0000256" key="3">
    <source>
        <dbReference type="ARBA" id="ARBA00023125"/>
    </source>
</evidence>
<dbReference type="OrthoDB" id="667970at2"/>
<dbReference type="GO" id="GO:0003677">
    <property type="term" value="F:DNA binding"/>
    <property type="evidence" value="ECO:0007669"/>
    <property type="project" value="UniProtKB-KW"/>
</dbReference>
<reference evidence="5 6" key="1">
    <citation type="submission" date="2018-03" db="EMBL/GenBank/DDBJ databases">
        <title>Genomic Encyclopedia of Archaeal and Bacterial Type Strains, Phase II (KMG-II): from individual species to whole genera.</title>
        <authorList>
            <person name="Goeker M."/>
        </authorList>
    </citation>
    <scope>NUCLEOTIDE SEQUENCE [LARGE SCALE GENOMIC DNA]</scope>
    <source>
        <strain evidence="5 6">DSM 27929</strain>
    </source>
</reference>
<comment type="similarity">
    <text evidence="1">Belongs to the type-I restriction system S methylase family.</text>
</comment>
<evidence type="ECO:0000256" key="2">
    <source>
        <dbReference type="ARBA" id="ARBA00022747"/>
    </source>
</evidence>
<dbReference type="GO" id="GO:0009307">
    <property type="term" value="P:DNA restriction-modification system"/>
    <property type="evidence" value="ECO:0007669"/>
    <property type="project" value="UniProtKB-KW"/>
</dbReference>
<dbReference type="Pfam" id="PF01420">
    <property type="entry name" value="Methylase_S"/>
    <property type="match status" value="2"/>
</dbReference>
<evidence type="ECO:0000259" key="4">
    <source>
        <dbReference type="Pfam" id="PF01420"/>
    </source>
</evidence>